<reference evidence="7" key="2">
    <citation type="submission" date="2015-01" db="EMBL/GenBank/DDBJ databases">
        <title>Evolutionary Origins and Diversification of the Mycorrhizal Mutualists.</title>
        <authorList>
            <consortium name="DOE Joint Genome Institute"/>
            <consortium name="Mycorrhizal Genomics Consortium"/>
            <person name="Kohler A."/>
            <person name="Kuo A."/>
            <person name="Nagy L.G."/>
            <person name="Floudas D."/>
            <person name="Copeland A."/>
            <person name="Barry K.W."/>
            <person name="Cichocki N."/>
            <person name="Veneault-Fourrey C."/>
            <person name="LaButti K."/>
            <person name="Lindquist E.A."/>
            <person name="Lipzen A."/>
            <person name="Lundell T."/>
            <person name="Morin E."/>
            <person name="Murat C."/>
            <person name="Riley R."/>
            <person name="Ohm R."/>
            <person name="Sun H."/>
            <person name="Tunlid A."/>
            <person name="Henrissat B."/>
            <person name="Grigoriev I.V."/>
            <person name="Hibbett D.S."/>
            <person name="Martin F."/>
        </authorList>
    </citation>
    <scope>NUCLEOTIDE SEQUENCE [LARGE SCALE GENOMIC DNA]</scope>
    <source>
        <strain evidence="7">h7</strain>
    </source>
</reference>
<dbReference type="Pfam" id="PF01753">
    <property type="entry name" value="zf-MYND"/>
    <property type="match status" value="1"/>
</dbReference>
<keyword evidence="3" id="KW-0862">Zinc</keyword>
<dbReference type="Gene3D" id="6.10.140.2220">
    <property type="match status" value="1"/>
</dbReference>
<gene>
    <name evidence="6" type="ORF">M413DRAFT_271443</name>
</gene>
<dbReference type="GO" id="GO:0008270">
    <property type="term" value="F:zinc ion binding"/>
    <property type="evidence" value="ECO:0007669"/>
    <property type="project" value="UniProtKB-KW"/>
</dbReference>
<keyword evidence="1" id="KW-0479">Metal-binding</keyword>
<organism evidence="6 7">
    <name type="scientific">Hebeloma cylindrosporum</name>
    <dbReference type="NCBI Taxonomy" id="76867"/>
    <lineage>
        <taxon>Eukaryota</taxon>
        <taxon>Fungi</taxon>
        <taxon>Dikarya</taxon>
        <taxon>Basidiomycota</taxon>
        <taxon>Agaricomycotina</taxon>
        <taxon>Agaricomycetes</taxon>
        <taxon>Agaricomycetidae</taxon>
        <taxon>Agaricales</taxon>
        <taxon>Agaricineae</taxon>
        <taxon>Hymenogastraceae</taxon>
        <taxon>Hebeloma</taxon>
    </lineage>
</organism>
<dbReference type="OrthoDB" id="432970at2759"/>
<feature type="domain" description="MYND-type" evidence="5">
    <location>
        <begin position="179"/>
        <end position="217"/>
    </location>
</feature>
<reference evidence="6 7" key="1">
    <citation type="submission" date="2014-04" db="EMBL/GenBank/DDBJ databases">
        <authorList>
            <consortium name="DOE Joint Genome Institute"/>
            <person name="Kuo A."/>
            <person name="Gay G."/>
            <person name="Dore J."/>
            <person name="Kohler A."/>
            <person name="Nagy L.G."/>
            <person name="Floudas D."/>
            <person name="Copeland A."/>
            <person name="Barry K.W."/>
            <person name="Cichocki N."/>
            <person name="Veneault-Fourrey C."/>
            <person name="LaButti K."/>
            <person name="Lindquist E.A."/>
            <person name="Lipzen A."/>
            <person name="Lundell T."/>
            <person name="Morin E."/>
            <person name="Murat C."/>
            <person name="Sun H."/>
            <person name="Tunlid A."/>
            <person name="Henrissat B."/>
            <person name="Grigoriev I.V."/>
            <person name="Hibbett D.S."/>
            <person name="Martin F."/>
            <person name="Nordberg H.P."/>
            <person name="Cantor M.N."/>
            <person name="Hua S.X."/>
        </authorList>
    </citation>
    <scope>NUCLEOTIDE SEQUENCE [LARGE SCALE GENOMIC DNA]</scope>
    <source>
        <strain evidence="7">h7</strain>
    </source>
</reference>
<evidence type="ECO:0000313" key="7">
    <source>
        <dbReference type="Proteomes" id="UP000053424"/>
    </source>
</evidence>
<dbReference type="PROSITE" id="PS50865">
    <property type="entry name" value="ZF_MYND_2"/>
    <property type="match status" value="1"/>
</dbReference>
<evidence type="ECO:0000313" key="6">
    <source>
        <dbReference type="EMBL" id="KIM47219.1"/>
    </source>
</evidence>
<name>A0A0C3CT15_HEBCY</name>
<evidence type="ECO:0000256" key="2">
    <source>
        <dbReference type="ARBA" id="ARBA00022771"/>
    </source>
</evidence>
<evidence type="ECO:0000256" key="1">
    <source>
        <dbReference type="ARBA" id="ARBA00022723"/>
    </source>
</evidence>
<evidence type="ECO:0000256" key="4">
    <source>
        <dbReference type="PROSITE-ProRule" id="PRU00134"/>
    </source>
</evidence>
<dbReference type="HOGENOM" id="CLU_1120210_0_0_1"/>
<evidence type="ECO:0000256" key="3">
    <source>
        <dbReference type="ARBA" id="ARBA00022833"/>
    </source>
</evidence>
<protein>
    <recommendedName>
        <fullName evidence="5">MYND-type domain-containing protein</fullName>
    </recommendedName>
</protein>
<keyword evidence="2 4" id="KW-0863">Zinc-finger</keyword>
<keyword evidence="7" id="KW-1185">Reference proteome</keyword>
<dbReference type="AlphaFoldDB" id="A0A0C3CT15"/>
<dbReference type="STRING" id="686832.A0A0C3CT15"/>
<dbReference type="SUPFAM" id="SSF144232">
    <property type="entry name" value="HIT/MYND zinc finger-like"/>
    <property type="match status" value="1"/>
</dbReference>
<dbReference type="EMBL" id="KN831770">
    <property type="protein sequence ID" value="KIM47219.1"/>
    <property type="molecule type" value="Genomic_DNA"/>
</dbReference>
<dbReference type="Proteomes" id="UP000053424">
    <property type="component" value="Unassembled WGS sequence"/>
</dbReference>
<evidence type="ECO:0000259" key="5">
    <source>
        <dbReference type="PROSITE" id="PS50865"/>
    </source>
</evidence>
<proteinExistence type="predicted"/>
<sequence length="246" mass="27862">MSRKTYEKCCHKKGVQWTEAWDPEEMWIQPNRVVTVQAPQSEKARETLAQQFEMMVNVNQDIADGTSDMTEADLISGVKAMTARMMDYFVESGHVDPGFAYAAKQVDFMPRPWTGGIPKVEQKIRMEEWNTAVDEYIASGVDRRTREDIENQSKIALGGGPLHPLCENEMCDEPHEGRTHYGGRPATKLLVCIGCKKTKYCSKECQRQAWGEHKGACKSGRAQEQLLSSQQAISQMHELMLENPMT</sequence>
<dbReference type="InterPro" id="IPR002893">
    <property type="entry name" value="Znf_MYND"/>
</dbReference>
<accession>A0A0C3CT15</accession>